<evidence type="ECO:0000313" key="2">
    <source>
        <dbReference type="Proteomes" id="UP001491552"/>
    </source>
</evidence>
<comment type="caution">
    <text evidence="1">The sequence shown here is derived from an EMBL/GenBank/DDBJ whole genome shotgun (WGS) entry which is preliminary data.</text>
</comment>
<name>A0ABV1G3P3_9FIRM</name>
<dbReference type="RefSeq" id="WP_349134622.1">
    <property type="nucleotide sequence ID" value="NZ_JBBMFF010000083.1"/>
</dbReference>
<proteinExistence type="predicted"/>
<accession>A0ABV1G3P3</accession>
<dbReference type="Proteomes" id="UP001491552">
    <property type="component" value="Unassembled WGS sequence"/>
</dbReference>
<evidence type="ECO:0000313" key="1">
    <source>
        <dbReference type="EMBL" id="MEQ2509913.1"/>
    </source>
</evidence>
<dbReference type="Pfam" id="PF05402">
    <property type="entry name" value="PqqD"/>
    <property type="match status" value="1"/>
</dbReference>
<organism evidence="1 2">
    <name type="scientific">Faecousia intestinalis</name>
    <dbReference type="NCBI Taxonomy" id="3133167"/>
    <lineage>
        <taxon>Bacteria</taxon>
        <taxon>Bacillati</taxon>
        <taxon>Bacillota</taxon>
        <taxon>Clostridia</taxon>
        <taxon>Eubacteriales</taxon>
        <taxon>Oscillospiraceae</taxon>
        <taxon>Faecousia</taxon>
    </lineage>
</organism>
<dbReference type="Gene3D" id="1.10.10.1150">
    <property type="entry name" value="Coenzyme PQQ synthesis protein D (PqqD)"/>
    <property type="match status" value="1"/>
</dbReference>
<reference evidence="1 2" key="1">
    <citation type="submission" date="2024-03" db="EMBL/GenBank/DDBJ databases">
        <title>Human intestinal bacterial collection.</title>
        <authorList>
            <person name="Pauvert C."/>
            <person name="Hitch T.C.A."/>
            <person name="Clavel T."/>
        </authorList>
    </citation>
    <scope>NUCLEOTIDE SEQUENCE [LARGE SCALE GENOMIC DNA]</scope>
    <source>
        <strain evidence="1 2">CLA-AA-H192</strain>
    </source>
</reference>
<sequence>MNVKLDFVLREIAGETLLVPAGKTALDLNGMLTLNETGAALWRMLPEAADAEALTQGLLQEFEGAPAEQVRADVEEFLARLRELGIVE</sequence>
<gene>
    <name evidence="1" type="ORF">WMO66_01395</name>
</gene>
<dbReference type="EMBL" id="JBBMFF010000083">
    <property type="protein sequence ID" value="MEQ2509913.1"/>
    <property type="molecule type" value="Genomic_DNA"/>
</dbReference>
<keyword evidence="2" id="KW-1185">Reference proteome</keyword>
<dbReference type="InterPro" id="IPR041881">
    <property type="entry name" value="PqqD_sf"/>
</dbReference>
<dbReference type="InterPro" id="IPR008792">
    <property type="entry name" value="PQQD"/>
</dbReference>
<protein>
    <submittedName>
        <fullName evidence="1">PqqD family protein</fullName>
    </submittedName>
</protein>